<protein>
    <submittedName>
        <fullName evidence="2">Uncharacterized protein</fullName>
    </submittedName>
</protein>
<feature type="transmembrane region" description="Helical" evidence="1">
    <location>
        <begin position="124"/>
        <end position="142"/>
    </location>
</feature>
<evidence type="ECO:0000256" key="1">
    <source>
        <dbReference type="SAM" id="Phobius"/>
    </source>
</evidence>
<feature type="transmembrane region" description="Helical" evidence="1">
    <location>
        <begin position="148"/>
        <end position="167"/>
    </location>
</feature>
<accession>A0AAE8LWS4</accession>
<dbReference type="Proteomes" id="UP000239650">
    <property type="component" value="Unassembled WGS sequence"/>
</dbReference>
<keyword evidence="1" id="KW-0812">Transmembrane</keyword>
<dbReference type="AlphaFoldDB" id="A0AAE8LWS4"/>
<organism evidence="2 3">
    <name type="scientific">Latilactobacillus sakei</name>
    <name type="common">Lactobacillus sakei</name>
    <dbReference type="NCBI Taxonomy" id="1599"/>
    <lineage>
        <taxon>Bacteria</taxon>
        <taxon>Bacillati</taxon>
        <taxon>Bacillota</taxon>
        <taxon>Bacilli</taxon>
        <taxon>Lactobacillales</taxon>
        <taxon>Lactobacillaceae</taxon>
        <taxon>Latilactobacillus</taxon>
    </lineage>
</organism>
<dbReference type="InterPro" id="IPR008250">
    <property type="entry name" value="ATPase_P-typ_transduc_dom_A_sf"/>
</dbReference>
<gene>
    <name evidence="2" type="ORF">LAS9267_01759</name>
</gene>
<sequence>MHKNLKQETTLNAITSSGMLMRLLATRPSGLTTIEAAKRASLVADSNQMASVVRDGFLREIGVDQIVAGDILVLNATEKAPVAVATIDKEMAVIKAGTVVKTGTRGVVLNETLSPKDDIAKVRLGNAFLMAVAALVSFFAVLAVNEFAFVGVTIGLAICTAVMMMRVTKTGQFKNLLVFVSIGQLRMRLLVNLHRLMTHLRVEPVWADVQRFLVHAGNAEIPQPVLA</sequence>
<comment type="caution">
    <text evidence="2">The sequence shown here is derived from an EMBL/GenBank/DDBJ whole genome shotgun (WGS) entry which is preliminary data.</text>
</comment>
<keyword evidence="1" id="KW-0472">Membrane</keyword>
<reference evidence="2 3" key="1">
    <citation type="submission" date="2018-02" db="EMBL/GenBank/DDBJ databases">
        <authorList>
            <person name="Rodrigo-Torres L."/>
            <person name="Arahal R. D."/>
            <person name="Lucena T."/>
        </authorList>
    </citation>
    <scope>NUCLEOTIDE SEQUENCE [LARGE SCALE GENOMIC DNA]</scope>
    <source>
        <strain evidence="2 3">CECT 9267</strain>
    </source>
</reference>
<evidence type="ECO:0000313" key="3">
    <source>
        <dbReference type="Proteomes" id="UP000239650"/>
    </source>
</evidence>
<evidence type="ECO:0000313" key="2">
    <source>
        <dbReference type="EMBL" id="SPE22735.1"/>
    </source>
</evidence>
<dbReference type="RefSeq" id="WP_011374786.1">
    <property type="nucleotide sequence ID" value="NZ_CABFKU010000001.1"/>
</dbReference>
<dbReference type="Gene3D" id="2.70.150.10">
    <property type="entry name" value="Calcium-transporting ATPase, cytoplasmic transduction domain A"/>
    <property type="match status" value="1"/>
</dbReference>
<dbReference type="SUPFAM" id="SSF81653">
    <property type="entry name" value="Calcium ATPase, transduction domain A"/>
    <property type="match status" value="1"/>
</dbReference>
<proteinExistence type="predicted"/>
<dbReference type="EMBL" id="OKRC01000009">
    <property type="protein sequence ID" value="SPE22735.1"/>
    <property type="molecule type" value="Genomic_DNA"/>
</dbReference>
<name>A0AAE8LWS4_LATSK</name>
<keyword evidence="1" id="KW-1133">Transmembrane helix</keyword>